<dbReference type="Pfam" id="PF00668">
    <property type="entry name" value="Condensation"/>
    <property type="match status" value="2"/>
</dbReference>
<dbReference type="GO" id="GO:0031177">
    <property type="term" value="F:phosphopantetheine binding"/>
    <property type="evidence" value="ECO:0007669"/>
    <property type="project" value="TreeGrafter"/>
</dbReference>
<evidence type="ECO:0000256" key="1">
    <source>
        <dbReference type="ARBA" id="ARBA00022450"/>
    </source>
</evidence>
<dbReference type="CDD" id="cd19545">
    <property type="entry name" value="FUM14_C_NRPS-like"/>
    <property type="match status" value="1"/>
</dbReference>
<dbReference type="PANTHER" id="PTHR45527:SF1">
    <property type="entry name" value="FATTY ACID SYNTHASE"/>
    <property type="match status" value="1"/>
</dbReference>
<accession>A0A5M3Z539</accession>
<evidence type="ECO:0000313" key="6">
    <source>
        <dbReference type="Proteomes" id="UP000452235"/>
    </source>
</evidence>
<name>A0A5M3Z539_ASPTE</name>
<organism evidence="5 6">
    <name type="scientific">Aspergillus terreus</name>
    <dbReference type="NCBI Taxonomy" id="33178"/>
    <lineage>
        <taxon>Eukaryota</taxon>
        <taxon>Fungi</taxon>
        <taxon>Dikarya</taxon>
        <taxon>Ascomycota</taxon>
        <taxon>Pezizomycotina</taxon>
        <taxon>Eurotiomycetes</taxon>
        <taxon>Eurotiomycetidae</taxon>
        <taxon>Eurotiales</taxon>
        <taxon>Aspergillaceae</taxon>
        <taxon>Aspergillus</taxon>
        <taxon>Aspergillus subgen. Circumdati</taxon>
    </lineage>
</organism>
<comment type="similarity">
    <text evidence="4">Belongs to the NRP synthetase family.</text>
</comment>
<evidence type="ECO:0000256" key="3">
    <source>
        <dbReference type="ARBA" id="ARBA00022598"/>
    </source>
</evidence>
<evidence type="ECO:0000313" key="5">
    <source>
        <dbReference type="EMBL" id="GFF21402.1"/>
    </source>
</evidence>
<dbReference type="PANTHER" id="PTHR45527">
    <property type="entry name" value="NONRIBOSOMAL PEPTIDE SYNTHETASE"/>
    <property type="match status" value="1"/>
</dbReference>
<dbReference type="InterPro" id="IPR036736">
    <property type="entry name" value="ACP-like_sf"/>
</dbReference>
<keyword evidence="2" id="KW-0597">Phosphoprotein</keyword>
<dbReference type="SUPFAM" id="SSF47336">
    <property type="entry name" value="ACP-like"/>
    <property type="match status" value="3"/>
</dbReference>
<dbReference type="PROSITE" id="PS50075">
    <property type="entry name" value="CARRIER"/>
    <property type="match status" value="3"/>
</dbReference>
<dbReference type="Gene3D" id="3.30.559.10">
    <property type="entry name" value="Chloramphenicol acetyltransferase-like domain"/>
    <property type="match status" value="2"/>
</dbReference>
<protein>
    <submittedName>
        <fullName evidence="5">Nonribosomal peptide synthetase 12</fullName>
    </submittedName>
</protein>
<dbReference type="InterPro" id="IPR006162">
    <property type="entry name" value="Ppantetheine_attach_site"/>
</dbReference>
<dbReference type="Proteomes" id="UP000452235">
    <property type="component" value="Unassembled WGS sequence"/>
</dbReference>
<keyword evidence="6" id="KW-1185">Reference proteome</keyword>
<proteinExistence type="inferred from homology"/>
<dbReference type="InterPro" id="IPR001242">
    <property type="entry name" value="Condensation_dom"/>
</dbReference>
<dbReference type="FunFam" id="3.40.50.12780:FF:000014">
    <property type="entry name" value="Nonribosomal peptide synthetase 1"/>
    <property type="match status" value="1"/>
</dbReference>
<dbReference type="InterPro" id="IPR010071">
    <property type="entry name" value="AA_adenyl_dom"/>
</dbReference>
<dbReference type="Gene3D" id="1.10.1200.10">
    <property type="entry name" value="ACP-like"/>
    <property type="match status" value="3"/>
</dbReference>
<dbReference type="GO" id="GO:0044550">
    <property type="term" value="P:secondary metabolite biosynthetic process"/>
    <property type="evidence" value="ECO:0007669"/>
    <property type="project" value="TreeGrafter"/>
</dbReference>
<dbReference type="SUPFAM" id="SSF56801">
    <property type="entry name" value="Acetyl-CoA synthetase-like"/>
    <property type="match status" value="2"/>
</dbReference>
<dbReference type="PROSITE" id="PS00012">
    <property type="entry name" value="PHOSPHOPANTETHEINE"/>
    <property type="match status" value="3"/>
</dbReference>
<evidence type="ECO:0000256" key="4">
    <source>
        <dbReference type="ARBA" id="ARBA00029454"/>
    </source>
</evidence>
<dbReference type="GO" id="GO:1904091">
    <property type="term" value="F:non-ribosomal peptide synthetase activity"/>
    <property type="evidence" value="ECO:0007669"/>
    <property type="project" value="UniProtKB-ARBA"/>
</dbReference>
<keyword evidence="3" id="KW-0436">Ligase</keyword>
<dbReference type="EMBL" id="BLJY01000014">
    <property type="protein sequence ID" value="GFF21402.1"/>
    <property type="molecule type" value="Genomic_DNA"/>
</dbReference>
<sequence length="2510" mass="278919">MRLTIPPSSMKEPKGKPSEQENVCLLPQLTQVGFPPPASTAIETIGLELGISRVMNERFSYDRLLELQVMLSTVWAIVLHRFAEANPVFFAVIIDDEVSASTKSCRNLWKTLISPTTTVGVLKDIKRWEICPLAEHHQASFNTGIFIRSKNLEMSQMLDVNLVAQPKGSQFTLELIYQPKHLSPFYAQHLMSAVSSAIHGVASAEPNRSLCDISLCTPSQQKQILYWQNSSLKEGPPLSMFQIVEELATRQPSAQAIQSSKSALTYLELDNLSSRLAVHLQARYNLAPGAMIMLCATKDVWAVVAMLAINKTGACFVPCDASHPVSRRQTMAGKCQSELALVSPEYETLFQGIIKESFIISETTVTKLPQQTRDSWTVEERFPVTPSAPAYCFFTSGSLGEPKGCLGTHSALAAVAHQVPALRMDDKSRVLQFAKFGFGISFIEIFCTLAAGGTVCIASEHERLNALDAAIRRMEVNWALITPTLAQSLSPEEIPTLKKLFLGGEAPNDDLISRWQSKASLFQVFGTTEMAGVTMVSSEITSTSQRKIVGFPANSRVWLVEPTRMDSNDTRLAPIGAVAELLIEGPSLAEGYLGDPVRTQVSFLSLPSWLPDGYSGSTRLYKTGDLVRYNGDGSLSYIGRMGTQVKLRGQRIELEEVECHVVRLLPGTHSLSEARRVVALVVEPRGDAEKRTLAAFVLVPPKANSSRVNDTGRLEFVKPDTPHLYEELEDIRQRLHGKLPSFMVPQLLFALTDVPRTATGKIDRIGLQRQINALPYDELRRISGRRADMQIPGSEVEHQIHAIVCEVLAIRRDQVSMRDDFFHLGGNSMSAIKLAAAAKRRSLKLVVADIFKHSVLADMATVALKTSNGVHAHTTIHGARTKTTVERFKLLSEYSVTREDINEAVATQCGISDSSLAVDAYPCSPLQEGMMSMTEKSATMYRAQVVCKLHPEIQVDRFQAAWEGVVENNDILRTRLVSVSSKGMWQVIISEPFEWDRDGPRAVSDSMGLGTRLVRAAIETSKEGAVFILTIHHVLCDLWTIRLLLDQLWSSYDSVTDGVAGPNYYRPFIEYVLERFRDPASANYWKERLSDLEAEAFPRLPQPRLPPSPDEKTTCHINLPPRLTGGITVATYLRLAWAIVLSHHTAVDDVVFGETLNGRSGRLQEQSDESLEKIVGPAIVTVPQRILLNPERSVAETLSLIQEQQTQMIPFEQVGLQHIRRLSPEADSACMFQSHLVFQPAWKPPGQLFKSVEAGASEVGGFSSYALGLECGLSEDENEVDITAYLDSRVVSHAQAARLLNHLEMVLQSLVQEPYQTIRSVPHITPEDLDQIHAWNVTLPDGLKECAHEAIRKLSQKTPSAPAIRAWDGDLTYEELEHYSNQVAVAIVDRGIRQGSLIPLLFEKSMWMTVAMVGVNKAGGAFVPMDSAQPLQRLRVIAELTECTVILCSNSNTKLAKQIAPTAIILPVPGCREGGSILQDSGQGLVDLQCLPKVQPHDLMYAVFTSGSTGTPKGVLIEHGSYCTAARECSSAHEIDRQSRMLQFASYSFDAFLAESLNTLVVGGCVCVPSEKDRQNGLAKAMREMQVTHAMLTPAISRLFRHEDVPSLRSLILMGEAMRSADFDYWGNHIQLFNGYGPTECTIALSCREYQAGVHVNDIGWPRAAAAWIIDPRNPDRLMPIGAVGELVVEGPPVARGYLKSPDQTSKAFISPPLWRPQTHRSHRMYRTGDLVCYTEDRSLRIVGRMNDQIKLRSQRLERGEVESRLRQFWQPPGVEVAVDVIVPAGDADRVSLAAFVVQEGSDQNNSDKNGGHGTDCRSLCTNPTAEFSRVARQVEAQLQQELPRFMVPSIFVPVSHMPHMPSGKIDRPRLKRELEASPWEELRRYLPTAAPSRLATTNEERTLQEIWAQVLHLPSSKVGIDDNFFHLGGDSVNGMQAVVQARARNIHHTLEEIFRLKSIAAILSHLSDRKHQEKFPRYHDSNLTKINNRLETFRGTLARARLPFEGVEDIYPCGPIQQNILLVHSRRPAFYHVAFTWEVHDATVDMVLRAVKQLIARHAIFRTRFLEPDIVDGSFLQIVLRQGQQDIPIRSLSEGLIDFPGDFQPTARCPSQFTIYHRDWSSVHVRLDITHALWDGGPATVVERELGLASHGKPLPPDPPLYRDYISYVQSQDLAAGKAFWSSHIMDTSPCHFPSLRATRMYEPDVPQDLHFELDQHAEVGPFCRRHNVTAPNMFCLAWGLVLRAVTSMDEVCFGNVVSGRDLPLNGALEMAGPLINLLPCRINLREGTVIETLQRIYHDYAACLSHQTFPIANLPHSSGRSALTLFNTQLSIRRATTAPQPGEEAPKACLRAIQSWDPHECRINIYVIMEESRTRVEMRYWKSAMSPAQAALIEKCFSAAVSQILAHGDLPLTELGILPPEEQKRVWEPSLSAAVVRLRELWAKVLDIPHHLIGGEDDFFRLGGNSVRALQVTGLAREAGMDLRVADVFTASTLYAMARRSLVVSQSG</sequence>
<dbReference type="FunFam" id="3.30.559.30:FF:000003">
    <property type="entry name" value="Nonribosomal peptide synthase SidD"/>
    <property type="match status" value="1"/>
</dbReference>
<dbReference type="Pfam" id="PF00550">
    <property type="entry name" value="PP-binding"/>
    <property type="match status" value="3"/>
</dbReference>
<dbReference type="InterPro" id="IPR009081">
    <property type="entry name" value="PP-bd_ACP"/>
</dbReference>
<dbReference type="InterPro" id="IPR023213">
    <property type="entry name" value="CAT-like_dom_sf"/>
</dbReference>
<gene>
    <name evidence="5" type="ORF">ATEIFO6365_0014033400</name>
</gene>
<evidence type="ECO:0000256" key="2">
    <source>
        <dbReference type="ARBA" id="ARBA00022553"/>
    </source>
</evidence>
<dbReference type="Gene3D" id="3.30.559.30">
    <property type="entry name" value="Nonribosomal peptide synthetase, condensation domain"/>
    <property type="match status" value="2"/>
</dbReference>
<dbReference type="CDD" id="cd05918">
    <property type="entry name" value="A_NRPS_SidN3_like"/>
    <property type="match status" value="2"/>
</dbReference>
<reference evidence="5 6" key="1">
    <citation type="submission" date="2020-01" db="EMBL/GenBank/DDBJ databases">
        <title>Aspergillus terreus IFO 6365 whole genome shotgun sequence.</title>
        <authorList>
            <person name="Kanamasa S."/>
            <person name="Takahashi H."/>
        </authorList>
    </citation>
    <scope>NUCLEOTIDE SEQUENCE [LARGE SCALE GENOMIC DNA]</scope>
    <source>
        <strain evidence="5 6">IFO 6365</strain>
    </source>
</reference>
<dbReference type="InterPro" id="IPR045851">
    <property type="entry name" value="AMP-bd_C_sf"/>
</dbReference>
<dbReference type="VEuPathDB" id="FungiDB:ATEG_07358"/>
<dbReference type="InterPro" id="IPR042099">
    <property type="entry name" value="ANL_N_sf"/>
</dbReference>
<comment type="caution">
    <text evidence="5">The sequence shown here is derived from an EMBL/GenBank/DDBJ whole genome shotgun (WGS) entry which is preliminary data.</text>
</comment>
<dbReference type="GO" id="GO:0005737">
    <property type="term" value="C:cytoplasm"/>
    <property type="evidence" value="ECO:0007669"/>
    <property type="project" value="TreeGrafter"/>
</dbReference>
<dbReference type="Gene3D" id="3.30.300.30">
    <property type="match status" value="2"/>
</dbReference>
<dbReference type="OrthoDB" id="416786at2759"/>
<dbReference type="CDD" id="cd19542">
    <property type="entry name" value="CT_NRPS-like"/>
    <property type="match status" value="1"/>
</dbReference>
<dbReference type="FunFam" id="3.30.300.30:FF:000015">
    <property type="entry name" value="Nonribosomal peptide synthase SidD"/>
    <property type="match status" value="2"/>
</dbReference>
<dbReference type="Pfam" id="PF00501">
    <property type="entry name" value="AMP-binding"/>
    <property type="match status" value="2"/>
</dbReference>
<dbReference type="NCBIfam" id="TIGR01733">
    <property type="entry name" value="AA-adenyl-dom"/>
    <property type="match status" value="1"/>
</dbReference>
<dbReference type="GO" id="GO:0043041">
    <property type="term" value="P:amino acid activation for nonribosomal peptide biosynthetic process"/>
    <property type="evidence" value="ECO:0007669"/>
    <property type="project" value="TreeGrafter"/>
</dbReference>
<dbReference type="SUPFAM" id="SSF52777">
    <property type="entry name" value="CoA-dependent acyltransferases"/>
    <property type="match status" value="4"/>
</dbReference>
<dbReference type="Gene3D" id="3.40.50.12780">
    <property type="entry name" value="N-terminal domain of ligase-like"/>
    <property type="match status" value="2"/>
</dbReference>
<dbReference type="GO" id="GO:0016874">
    <property type="term" value="F:ligase activity"/>
    <property type="evidence" value="ECO:0007669"/>
    <property type="project" value="UniProtKB-KW"/>
</dbReference>
<dbReference type="InterPro" id="IPR000873">
    <property type="entry name" value="AMP-dep_synth/lig_dom"/>
</dbReference>
<keyword evidence="1" id="KW-0596">Phosphopantetheine</keyword>